<reference evidence="1 2" key="1">
    <citation type="journal article" date="2022" name="Front. Cell. Infect. Microbiol.">
        <title>The Genomes of Two Strains of Taenia crassiceps the Animal Model for the Study of Human Cysticercosis.</title>
        <authorList>
            <person name="Bobes R.J."/>
            <person name="Estrada K."/>
            <person name="Rios-Valencia D.G."/>
            <person name="Calderon-Gallegos A."/>
            <person name="de la Torre P."/>
            <person name="Carrero J.C."/>
            <person name="Sanchez-Flores A."/>
            <person name="Laclette J.P."/>
        </authorList>
    </citation>
    <scope>NUCLEOTIDE SEQUENCE [LARGE SCALE GENOMIC DNA]</scope>
    <source>
        <strain evidence="1">WFUcys</strain>
    </source>
</reference>
<proteinExistence type="predicted"/>
<accession>A0ABR4Q412</accession>
<evidence type="ECO:0000313" key="2">
    <source>
        <dbReference type="Proteomes" id="UP001651158"/>
    </source>
</evidence>
<sequence>MTVPKPQLLANRDVCVCVPVEVRTCGPIIDHWRLRAQCYCIDSPRQSYTHVRTADTQRTNGRPWTLQHCWSGGLIATGRWRRGIKPCLHPPNAYTRGWRASDSTAAELPRLLSASLLLVLSTPRFDSSFALILLN</sequence>
<dbReference type="EMBL" id="JAKROA010000013">
    <property type="protein sequence ID" value="KAL5104278.1"/>
    <property type="molecule type" value="Genomic_DNA"/>
</dbReference>
<protein>
    <submittedName>
        <fullName evidence="1">Uncharacterized protein</fullName>
    </submittedName>
</protein>
<evidence type="ECO:0000313" key="1">
    <source>
        <dbReference type="EMBL" id="KAL5104278.1"/>
    </source>
</evidence>
<organism evidence="1 2">
    <name type="scientific">Taenia crassiceps</name>
    <dbReference type="NCBI Taxonomy" id="6207"/>
    <lineage>
        <taxon>Eukaryota</taxon>
        <taxon>Metazoa</taxon>
        <taxon>Spiralia</taxon>
        <taxon>Lophotrochozoa</taxon>
        <taxon>Platyhelminthes</taxon>
        <taxon>Cestoda</taxon>
        <taxon>Eucestoda</taxon>
        <taxon>Cyclophyllidea</taxon>
        <taxon>Taeniidae</taxon>
        <taxon>Taenia</taxon>
    </lineage>
</organism>
<dbReference type="Proteomes" id="UP001651158">
    <property type="component" value="Unassembled WGS sequence"/>
</dbReference>
<comment type="caution">
    <text evidence="1">The sequence shown here is derived from an EMBL/GenBank/DDBJ whole genome shotgun (WGS) entry which is preliminary data.</text>
</comment>
<keyword evidence="2" id="KW-1185">Reference proteome</keyword>
<name>A0ABR4Q412_9CEST</name>
<gene>
    <name evidence="1" type="ORF">TcWFU_005471</name>
</gene>